<dbReference type="AlphaFoldDB" id="A0A136IYD5"/>
<dbReference type="Proteomes" id="UP000070501">
    <property type="component" value="Unassembled WGS sequence"/>
</dbReference>
<accession>A0A136IYD5</accession>
<dbReference type="EMBL" id="KQ964253">
    <property type="protein sequence ID" value="KXJ89985.1"/>
    <property type="molecule type" value="Genomic_DNA"/>
</dbReference>
<protein>
    <submittedName>
        <fullName evidence="1">Uncharacterized protein</fullName>
    </submittedName>
</protein>
<evidence type="ECO:0000313" key="1">
    <source>
        <dbReference type="EMBL" id="KXJ89985.1"/>
    </source>
</evidence>
<gene>
    <name evidence="1" type="ORF">Micbo1qcDRAFT_73208</name>
</gene>
<proteinExistence type="predicted"/>
<dbReference type="InParanoid" id="A0A136IYD5"/>
<keyword evidence="2" id="KW-1185">Reference proteome</keyword>
<organism evidence="1 2">
    <name type="scientific">Microdochium bolleyi</name>
    <dbReference type="NCBI Taxonomy" id="196109"/>
    <lineage>
        <taxon>Eukaryota</taxon>
        <taxon>Fungi</taxon>
        <taxon>Dikarya</taxon>
        <taxon>Ascomycota</taxon>
        <taxon>Pezizomycotina</taxon>
        <taxon>Sordariomycetes</taxon>
        <taxon>Xylariomycetidae</taxon>
        <taxon>Xylariales</taxon>
        <taxon>Microdochiaceae</taxon>
        <taxon>Microdochium</taxon>
    </lineage>
</organism>
<name>A0A136IYD5_9PEZI</name>
<sequence>MNQHAGSSSTYALVACSSAWPNPSLRNSSGEPICLKKAWPRISPVVVQLRSSGYPLHVSTRCSPGPTRRHPFASPNCSTLSFHRAFHESTHGNSSTVAFPDIGP</sequence>
<evidence type="ECO:0000313" key="2">
    <source>
        <dbReference type="Proteomes" id="UP000070501"/>
    </source>
</evidence>
<reference evidence="2" key="1">
    <citation type="submission" date="2016-02" db="EMBL/GenBank/DDBJ databases">
        <title>Draft genome sequence of Microdochium bolleyi, a fungal endophyte of beachgrass.</title>
        <authorList>
            <consortium name="DOE Joint Genome Institute"/>
            <person name="David A.S."/>
            <person name="May G."/>
            <person name="Haridas S."/>
            <person name="Lim J."/>
            <person name="Wang M."/>
            <person name="Labutti K."/>
            <person name="Lipzen A."/>
            <person name="Barry K."/>
            <person name="Grigoriev I.V."/>
        </authorList>
    </citation>
    <scope>NUCLEOTIDE SEQUENCE [LARGE SCALE GENOMIC DNA]</scope>
    <source>
        <strain evidence="2">J235TASD1</strain>
    </source>
</reference>